<evidence type="ECO:0000313" key="8">
    <source>
        <dbReference type="EMBL" id="KAJ4974646.1"/>
    </source>
</evidence>
<feature type="compositionally biased region" description="Basic and acidic residues" evidence="6">
    <location>
        <begin position="47"/>
        <end position="69"/>
    </location>
</feature>
<dbReference type="PANTHER" id="PTHR46372:SF2">
    <property type="entry name" value="PROTEIN WVD2-LIKE 3"/>
    <property type="match status" value="1"/>
</dbReference>
<evidence type="ECO:0000256" key="2">
    <source>
        <dbReference type="ARBA" id="ARBA00005885"/>
    </source>
</evidence>
<sequence>MFGPEVFTVSHEHQYLQLHSEVKATTETQTAKTKFTALVPRKIANKPPKDAMKLPRRAKESLLRTKMEKPPSPPKALPTTSSLERASKPEDPEILKAKLGKDNRSEKYLKKKESRKQASLRTVLYEEEEKMHAKEAEMNQIQAITQEETEAKIKQLRKSLNFRATPMPSFYHEATAQGSDGKKVVSSHVKSTKWQRKSPSPGCTVADRSSLFSSAVSQQGVSTSEFENKAAQPQASEETDCPPTVASEVGESTSTASTNKHCTSKFVTRSDKREKKDIGKGKNSKHQGSKGSKLQKERFFEGRWVVGAVGSSGQLVRKAMKEELAA</sequence>
<feature type="compositionally biased region" description="Basic and acidic residues" evidence="6">
    <location>
        <begin position="268"/>
        <end position="280"/>
    </location>
</feature>
<comment type="subcellular location">
    <subcellularLocation>
        <location evidence="1">Cytoplasm</location>
        <location evidence="1">Cytoskeleton</location>
    </subcellularLocation>
</comment>
<organism evidence="8 9">
    <name type="scientific">Protea cynaroides</name>
    <dbReference type="NCBI Taxonomy" id="273540"/>
    <lineage>
        <taxon>Eukaryota</taxon>
        <taxon>Viridiplantae</taxon>
        <taxon>Streptophyta</taxon>
        <taxon>Embryophyta</taxon>
        <taxon>Tracheophyta</taxon>
        <taxon>Spermatophyta</taxon>
        <taxon>Magnoliopsida</taxon>
        <taxon>Proteales</taxon>
        <taxon>Proteaceae</taxon>
        <taxon>Protea</taxon>
    </lineage>
</organism>
<evidence type="ECO:0000256" key="4">
    <source>
        <dbReference type="ARBA" id="ARBA00022701"/>
    </source>
</evidence>
<dbReference type="GO" id="GO:0008017">
    <property type="term" value="F:microtubule binding"/>
    <property type="evidence" value="ECO:0007669"/>
    <property type="project" value="InterPro"/>
</dbReference>
<dbReference type="AlphaFoldDB" id="A0A9Q0KQY6"/>
<keyword evidence="4" id="KW-0493">Microtubule</keyword>
<dbReference type="InterPro" id="IPR027329">
    <property type="entry name" value="TPX2_C"/>
</dbReference>
<comment type="caution">
    <text evidence="8">The sequence shown here is derived from an EMBL/GenBank/DDBJ whole genome shotgun (WGS) entry which is preliminary data.</text>
</comment>
<evidence type="ECO:0000256" key="5">
    <source>
        <dbReference type="ARBA" id="ARBA00023212"/>
    </source>
</evidence>
<keyword evidence="5" id="KW-0206">Cytoskeleton</keyword>
<dbReference type="GO" id="GO:0005874">
    <property type="term" value="C:microtubule"/>
    <property type="evidence" value="ECO:0007669"/>
    <property type="project" value="UniProtKB-KW"/>
</dbReference>
<gene>
    <name evidence="8" type="ORF">NE237_007820</name>
</gene>
<dbReference type="Pfam" id="PF06886">
    <property type="entry name" value="TPX2"/>
    <property type="match status" value="1"/>
</dbReference>
<evidence type="ECO:0000256" key="6">
    <source>
        <dbReference type="SAM" id="MobiDB-lite"/>
    </source>
</evidence>
<proteinExistence type="inferred from homology"/>
<feature type="region of interest" description="Disordered" evidence="6">
    <location>
        <begin position="173"/>
        <end position="296"/>
    </location>
</feature>
<feature type="compositionally biased region" description="Polar residues" evidence="6">
    <location>
        <begin position="250"/>
        <end position="267"/>
    </location>
</feature>
<feature type="compositionally biased region" description="Polar residues" evidence="6">
    <location>
        <begin position="210"/>
        <end position="236"/>
    </location>
</feature>
<dbReference type="InterPro" id="IPR044806">
    <property type="entry name" value="WVD2/WDL1-4"/>
</dbReference>
<evidence type="ECO:0000313" key="9">
    <source>
        <dbReference type="Proteomes" id="UP001141806"/>
    </source>
</evidence>
<feature type="compositionally biased region" description="Basic and acidic residues" evidence="6">
    <location>
        <begin position="85"/>
        <end position="108"/>
    </location>
</feature>
<evidence type="ECO:0000259" key="7">
    <source>
        <dbReference type="Pfam" id="PF06886"/>
    </source>
</evidence>
<dbReference type="GO" id="GO:0000226">
    <property type="term" value="P:microtubule cytoskeleton organization"/>
    <property type="evidence" value="ECO:0007669"/>
    <property type="project" value="InterPro"/>
</dbReference>
<evidence type="ECO:0000256" key="1">
    <source>
        <dbReference type="ARBA" id="ARBA00004245"/>
    </source>
</evidence>
<reference evidence="8" key="1">
    <citation type="journal article" date="2023" name="Plant J.">
        <title>The genome of the king protea, Protea cynaroides.</title>
        <authorList>
            <person name="Chang J."/>
            <person name="Duong T.A."/>
            <person name="Schoeman C."/>
            <person name="Ma X."/>
            <person name="Roodt D."/>
            <person name="Barker N."/>
            <person name="Li Z."/>
            <person name="Van de Peer Y."/>
            <person name="Mizrachi E."/>
        </authorList>
    </citation>
    <scope>NUCLEOTIDE SEQUENCE</scope>
    <source>
        <tissue evidence="8">Young leaves</tissue>
    </source>
</reference>
<feature type="domain" description="TPX2 C-terminal" evidence="7">
    <location>
        <begin position="128"/>
        <end position="179"/>
    </location>
</feature>
<feature type="region of interest" description="Disordered" evidence="6">
    <location>
        <begin position="42"/>
        <end position="117"/>
    </location>
</feature>
<keyword evidence="3" id="KW-0963">Cytoplasm</keyword>
<name>A0A9Q0KQY6_9MAGN</name>
<dbReference type="EMBL" id="JAMYWD010000004">
    <property type="protein sequence ID" value="KAJ4974646.1"/>
    <property type="molecule type" value="Genomic_DNA"/>
</dbReference>
<evidence type="ECO:0000256" key="3">
    <source>
        <dbReference type="ARBA" id="ARBA00022490"/>
    </source>
</evidence>
<keyword evidence="9" id="KW-1185">Reference proteome</keyword>
<dbReference type="OrthoDB" id="758458at2759"/>
<dbReference type="Proteomes" id="UP001141806">
    <property type="component" value="Unassembled WGS sequence"/>
</dbReference>
<comment type="similarity">
    <text evidence="2">Belongs to the TPX2 family.</text>
</comment>
<accession>A0A9Q0KQY6</accession>
<dbReference type="PANTHER" id="PTHR46372">
    <property type="entry name" value="PROTEIN WVD2-LIKE 3"/>
    <property type="match status" value="1"/>
</dbReference>
<protein>
    <recommendedName>
        <fullName evidence="7">TPX2 C-terminal domain-containing protein</fullName>
    </recommendedName>
</protein>